<accession>A0A9P3PPM8</accession>
<sequence>MGAEQLMRFLAAPLSPSRVSRLRELSITNVMPETFGCIQRMLYHYAAQGTLTSFACTYPRDEISPTMIFDLRTLLQVRFLRFEVLLYRLNEETFITALLNKSNLPPNLVRLTLSFDDEEYYFGRERFTHDAGDYQRMDSIIVSSIPTTCYIDIQMKVSIFIRVSRKQEAALRSKALELFPSLHATGKLTLTLDIVVSPYIT</sequence>
<proteinExistence type="predicted"/>
<keyword evidence="2" id="KW-1185">Reference proteome</keyword>
<name>A0A9P3PPM8_LYOSH</name>
<dbReference type="Proteomes" id="UP001063166">
    <property type="component" value="Unassembled WGS sequence"/>
</dbReference>
<gene>
    <name evidence="1" type="ORF">LshimejAT787_0606330</name>
</gene>
<protein>
    <submittedName>
        <fullName evidence="1">Uncharacterized protein</fullName>
    </submittedName>
</protein>
<evidence type="ECO:0000313" key="1">
    <source>
        <dbReference type="EMBL" id="GLB39471.1"/>
    </source>
</evidence>
<organism evidence="1 2">
    <name type="scientific">Lyophyllum shimeji</name>
    <name type="common">Hon-shimeji</name>
    <name type="synonym">Tricholoma shimeji</name>
    <dbReference type="NCBI Taxonomy" id="47721"/>
    <lineage>
        <taxon>Eukaryota</taxon>
        <taxon>Fungi</taxon>
        <taxon>Dikarya</taxon>
        <taxon>Basidiomycota</taxon>
        <taxon>Agaricomycotina</taxon>
        <taxon>Agaricomycetes</taxon>
        <taxon>Agaricomycetidae</taxon>
        <taxon>Agaricales</taxon>
        <taxon>Tricholomatineae</taxon>
        <taxon>Lyophyllaceae</taxon>
        <taxon>Lyophyllum</taxon>
    </lineage>
</organism>
<dbReference type="AlphaFoldDB" id="A0A9P3PPM8"/>
<reference evidence="1" key="1">
    <citation type="submission" date="2022-07" db="EMBL/GenBank/DDBJ databases">
        <title>The genome of Lyophyllum shimeji provides insight into the initial evolution of ectomycorrhizal fungal genome.</title>
        <authorList>
            <person name="Kobayashi Y."/>
            <person name="Shibata T."/>
            <person name="Hirakawa H."/>
            <person name="Shigenobu S."/>
            <person name="Nishiyama T."/>
            <person name="Yamada A."/>
            <person name="Hasebe M."/>
            <person name="Kawaguchi M."/>
        </authorList>
    </citation>
    <scope>NUCLEOTIDE SEQUENCE</scope>
    <source>
        <strain evidence="1">AT787</strain>
    </source>
</reference>
<dbReference type="EMBL" id="BRPK01000006">
    <property type="protein sequence ID" value="GLB39471.1"/>
    <property type="molecule type" value="Genomic_DNA"/>
</dbReference>
<evidence type="ECO:0000313" key="2">
    <source>
        <dbReference type="Proteomes" id="UP001063166"/>
    </source>
</evidence>
<comment type="caution">
    <text evidence="1">The sequence shown here is derived from an EMBL/GenBank/DDBJ whole genome shotgun (WGS) entry which is preliminary data.</text>
</comment>